<keyword evidence="2" id="KW-1185">Reference proteome</keyword>
<proteinExistence type="predicted"/>
<comment type="caution">
    <text evidence="1">The sequence shown here is derived from an EMBL/GenBank/DDBJ whole genome shotgun (WGS) entry which is preliminary data.</text>
</comment>
<name>A0ACC2NXC5_9HYME</name>
<evidence type="ECO:0000313" key="2">
    <source>
        <dbReference type="Proteomes" id="UP001239111"/>
    </source>
</evidence>
<dbReference type="Proteomes" id="UP001239111">
    <property type="component" value="Chromosome 2"/>
</dbReference>
<gene>
    <name evidence="1" type="ORF">QAD02_011294</name>
</gene>
<accession>A0ACC2NXC5</accession>
<organism evidence="1 2">
    <name type="scientific">Eretmocerus hayati</name>
    <dbReference type="NCBI Taxonomy" id="131215"/>
    <lineage>
        <taxon>Eukaryota</taxon>
        <taxon>Metazoa</taxon>
        <taxon>Ecdysozoa</taxon>
        <taxon>Arthropoda</taxon>
        <taxon>Hexapoda</taxon>
        <taxon>Insecta</taxon>
        <taxon>Pterygota</taxon>
        <taxon>Neoptera</taxon>
        <taxon>Endopterygota</taxon>
        <taxon>Hymenoptera</taxon>
        <taxon>Apocrita</taxon>
        <taxon>Proctotrupomorpha</taxon>
        <taxon>Chalcidoidea</taxon>
        <taxon>Aphelinidae</taxon>
        <taxon>Aphelininae</taxon>
        <taxon>Eretmocerus</taxon>
    </lineage>
</organism>
<evidence type="ECO:0000313" key="1">
    <source>
        <dbReference type="EMBL" id="KAJ8675508.1"/>
    </source>
</evidence>
<protein>
    <submittedName>
        <fullName evidence="1">Uncharacterized protein</fullName>
    </submittedName>
</protein>
<reference evidence="1" key="1">
    <citation type="submission" date="2023-04" db="EMBL/GenBank/DDBJ databases">
        <title>A chromosome-level genome assembly of the parasitoid wasp Eretmocerus hayati.</title>
        <authorList>
            <person name="Zhong Y."/>
            <person name="Liu S."/>
            <person name="Liu Y."/>
        </authorList>
    </citation>
    <scope>NUCLEOTIDE SEQUENCE</scope>
    <source>
        <strain evidence="1">ZJU_SS_LIU_2023</strain>
    </source>
</reference>
<dbReference type="EMBL" id="CM056742">
    <property type="protein sequence ID" value="KAJ8675508.1"/>
    <property type="molecule type" value="Genomic_DNA"/>
</dbReference>
<sequence>MMKLYLIVISSQLLCNFEIGNGANASKTYVKSPPSAAVVQNTESHSKLKEIVIEGQTAPHQDETILSVPERFNSSKEVVKKGSKARKGAIDKSAEKIDPINSKTVIVPLETVNNRKNMTLPAVKKLPVNVSKVSKNFDNVNLSPVSEVILKGAEAEVKKPVGKPKPVFTESDGKAPDGPIPASPTRASLSTPSKIDYIVPAAITLTALPLLGAAFLVLYRRGRDYWDKRHYRRMDFLIDGMYNE</sequence>